<evidence type="ECO:0000256" key="1">
    <source>
        <dbReference type="ARBA" id="ARBA00004685"/>
    </source>
</evidence>
<sequence length="243" mass="27568">MEDTTHYAPLLSDSDDGNPVVSPRRFEKRTSIFYLAIIASQTLLFLGFVAFNWSTYTKSNSAACSQVVYSPLQHLLEYKPVLYSNGLRDQMSVYQGEPSREVDQAWEDLYNDFGISAIPKEQAELLDNKTIALPNGKHLVEISVFHSLHCLNTMRKALRADYYTDPATGIIVGFDSEEKLQEHISHCIDDLRRSLQCGSDVSAIVWHNVPGKKSPQPSMDIVHSCRNFDKIADWAKKHRVVEF</sequence>
<comment type="caution">
    <text evidence="4">The sequence shown here is derived from an EMBL/GenBank/DDBJ whole genome shotgun (WGS) entry which is preliminary data.</text>
</comment>
<proteinExistence type="inferred from homology"/>
<keyword evidence="5" id="KW-1185">Reference proteome</keyword>
<dbReference type="PANTHER" id="PTHR33365:SF4">
    <property type="entry name" value="CYCLOCHLOROTINE BIOSYNTHESIS PROTEIN O"/>
    <property type="match status" value="1"/>
</dbReference>
<comment type="pathway">
    <text evidence="1">Mycotoxin biosynthesis.</text>
</comment>
<comment type="similarity">
    <text evidence="2">Belongs to the ustYa family.</text>
</comment>
<evidence type="ECO:0000256" key="2">
    <source>
        <dbReference type="ARBA" id="ARBA00035112"/>
    </source>
</evidence>
<protein>
    <submittedName>
        <fullName evidence="4">Uncharacterized protein</fullName>
    </submittedName>
</protein>
<accession>A0AAW0G884</accession>
<dbReference type="EMBL" id="JASBNA010000012">
    <property type="protein sequence ID" value="KAK7687809.1"/>
    <property type="molecule type" value="Genomic_DNA"/>
</dbReference>
<name>A0AAW0G884_9APHY</name>
<dbReference type="PANTHER" id="PTHR33365">
    <property type="entry name" value="YALI0B05434P"/>
    <property type="match status" value="1"/>
</dbReference>
<organism evidence="4 5">
    <name type="scientific">Cerrena zonata</name>
    <dbReference type="NCBI Taxonomy" id="2478898"/>
    <lineage>
        <taxon>Eukaryota</taxon>
        <taxon>Fungi</taxon>
        <taxon>Dikarya</taxon>
        <taxon>Basidiomycota</taxon>
        <taxon>Agaricomycotina</taxon>
        <taxon>Agaricomycetes</taxon>
        <taxon>Polyporales</taxon>
        <taxon>Cerrenaceae</taxon>
        <taxon>Cerrena</taxon>
    </lineage>
</organism>
<keyword evidence="3" id="KW-1133">Transmembrane helix</keyword>
<dbReference type="InterPro" id="IPR021765">
    <property type="entry name" value="UstYa-like"/>
</dbReference>
<dbReference type="AlphaFoldDB" id="A0AAW0G884"/>
<dbReference type="Proteomes" id="UP001385951">
    <property type="component" value="Unassembled WGS sequence"/>
</dbReference>
<dbReference type="GO" id="GO:0043386">
    <property type="term" value="P:mycotoxin biosynthetic process"/>
    <property type="evidence" value="ECO:0007669"/>
    <property type="project" value="InterPro"/>
</dbReference>
<evidence type="ECO:0000313" key="5">
    <source>
        <dbReference type="Proteomes" id="UP001385951"/>
    </source>
</evidence>
<keyword evidence="3" id="KW-0472">Membrane</keyword>
<gene>
    <name evidence="4" type="ORF">QCA50_009028</name>
</gene>
<evidence type="ECO:0000313" key="4">
    <source>
        <dbReference type="EMBL" id="KAK7687809.1"/>
    </source>
</evidence>
<feature type="transmembrane region" description="Helical" evidence="3">
    <location>
        <begin position="32"/>
        <end position="53"/>
    </location>
</feature>
<reference evidence="4 5" key="1">
    <citation type="submission" date="2022-09" db="EMBL/GenBank/DDBJ databases">
        <authorList>
            <person name="Palmer J.M."/>
        </authorList>
    </citation>
    <scope>NUCLEOTIDE SEQUENCE [LARGE SCALE GENOMIC DNA]</scope>
    <source>
        <strain evidence="4 5">DSM 7382</strain>
    </source>
</reference>
<evidence type="ECO:0000256" key="3">
    <source>
        <dbReference type="SAM" id="Phobius"/>
    </source>
</evidence>
<keyword evidence="3" id="KW-0812">Transmembrane</keyword>
<dbReference type="Pfam" id="PF11807">
    <property type="entry name" value="UstYa"/>
    <property type="match status" value="1"/>
</dbReference>